<name>A0A5B7EVR8_PORTR</name>
<reference evidence="1 2" key="1">
    <citation type="submission" date="2019-05" db="EMBL/GenBank/DDBJ databases">
        <title>Another draft genome of Portunus trituberculatus and its Hox gene families provides insights of decapod evolution.</title>
        <authorList>
            <person name="Jeong J.-H."/>
            <person name="Song I."/>
            <person name="Kim S."/>
            <person name="Choi T."/>
            <person name="Kim D."/>
            <person name="Ryu S."/>
            <person name="Kim W."/>
        </authorList>
    </citation>
    <scope>NUCLEOTIDE SEQUENCE [LARGE SCALE GENOMIC DNA]</scope>
    <source>
        <tissue evidence="1">Muscle</tissue>
    </source>
</reference>
<gene>
    <name evidence="1" type="ORF">E2C01_031018</name>
</gene>
<organism evidence="1 2">
    <name type="scientific">Portunus trituberculatus</name>
    <name type="common">Swimming crab</name>
    <name type="synonym">Neptunus trituberculatus</name>
    <dbReference type="NCBI Taxonomy" id="210409"/>
    <lineage>
        <taxon>Eukaryota</taxon>
        <taxon>Metazoa</taxon>
        <taxon>Ecdysozoa</taxon>
        <taxon>Arthropoda</taxon>
        <taxon>Crustacea</taxon>
        <taxon>Multicrustacea</taxon>
        <taxon>Malacostraca</taxon>
        <taxon>Eumalacostraca</taxon>
        <taxon>Eucarida</taxon>
        <taxon>Decapoda</taxon>
        <taxon>Pleocyemata</taxon>
        <taxon>Brachyura</taxon>
        <taxon>Eubrachyura</taxon>
        <taxon>Portunoidea</taxon>
        <taxon>Portunidae</taxon>
        <taxon>Portuninae</taxon>
        <taxon>Portunus</taxon>
    </lineage>
</organism>
<accession>A0A5B7EVR8</accession>
<sequence>MWSQSYPKIGLRAPSSLPAATAAAAGRVAATPTRPKSLVMTAAWRSQTCKRGSLSINHRTVQVRGTPTDLRYLKCSRRSE</sequence>
<comment type="caution">
    <text evidence="1">The sequence shown here is derived from an EMBL/GenBank/DDBJ whole genome shotgun (WGS) entry which is preliminary data.</text>
</comment>
<proteinExistence type="predicted"/>
<dbReference type="Proteomes" id="UP000324222">
    <property type="component" value="Unassembled WGS sequence"/>
</dbReference>
<keyword evidence="2" id="KW-1185">Reference proteome</keyword>
<protein>
    <submittedName>
        <fullName evidence="1">Uncharacterized protein</fullName>
    </submittedName>
</protein>
<evidence type="ECO:0000313" key="2">
    <source>
        <dbReference type="Proteomes" id="UP000324222"/>
    </source>
</evidence>
<dbReference type="AlphaFoldDB" id="A0A5B7EVR8"/>
<dbReference type="EMBL" id="VSRR010003808">
    <property type="protein sequence ID" value="MPC37535.1"/>
    <property type="molecule type" value="Genomic_DNA"/>
</dbReference>
<evidence type="ECO:0000313" key="1">
    <source>
        <dbReference type="EMBL" id="MPC37535.1"/>
    </source>
</evidence>